<proteinExistence type="predicted"/>
<keyword evidence="3" id="KW-1185">Reference proteome</keyword>
<evidence type="ECO:0000256" key="1">
    <source>
        <dbReference type="SAM" id="Phobius"/>
    </source>
</evidence>
<keyword evidence="1" id="KW-0472">Membrane</keyword>
<protein>
    <submittedName>
        <fullName evidence="2">Uncharacterized protein</fullName>
    </submittedName>
</protein>
<organism evidence="2 3">
    <name type="scientific">Microvirga guangxiensis</name>
    <dbReference type="NCBI Taxonomy" id="549386"/>
    <lineage>
        <taxon>Bacteria</taxon>
        <taxon>Pseudomonadati</taxon>
        <taxon>Pseudomonadota</taxon>
        <taxon>Alphaproteobacteria</taxon>
        <taxon>Hyphomicrobiales</taxon>
        <taxon>Methylobacteriaceae</taxon>
        <taxon>Microvirga</taxon>
    </lineage>
</organism>
<feature type="transmembrane region" description="Helical" evidence="1">
    <location>
        <begin position="12"/>
        <end position="39"/>
    </location>
</feature>
<keyword evidence="1" id="KW-1133">Transmembrane helix</keyword>
<reference evidence="2 3" key="1">
    <citation type="submission" date="2016-10" db="EMBL/GenBank/DDBJ databases">
        <authorList>
            <person name="de Groot N.N."/>
        </authorList>
    </citation>
    <scope>NUCLEOTIDE SEQUENCE [LARGE SCALE GENOMIC DNA]</scope>
    <source>
        <strain evidence="2 3">CGMCC 1.7666</strain>
    </source>
</reference>
<dbReference type="EMBL" id="FMVJ01000022">
    <property type="protein sequence ID" value="SCZ13678.1"/>
    <property type="molecule type" value="Genomic_DNA"/>
</dbReference>
<evidence type="ECO:0000313" key="2">
    <source>
        <dbReference type="EMBL" id="SCZ13678.1"/>
    </source>
</evidence>
<gene>
    <name evidence="2" type="ORF">SAMN02927923_04472</name>
</gene>
<dbReference type="Proteomes" id="UP000199569">
    <property type="component" value="Unassembled WGS sequence"/>
</dbReference>
<dbReference type="AlphaFoldDB" id="A0A1G5LN29"/>
<name>A0A1G5LN29_9HYPH</name>
<evidence type="ECO:0000313" key="3">
    <source>
        <dbReference type="Proteomes" id="UP000199569"/>
    </source>
</evidence>
<accession>A0A1G5LN29</accession>
<dbReference type="RefSeq" id="WP_280141131.1">
    <property type="nucleotide sequence ID" value="NZ_FMVJ01000022.1"/>
</dbReference>
<sequence length="43" mass="4551">MPRFIDKPFDWVAILALASGAAVLVPSLVALGMTLVAVIRDLV</sequence>
<keyword evidence="1" id="KW-0812">Transmembrane</keyword>